<dbReference type="Pfam" id="PF04290">
    <property type="entry name" value="DctQ"/>
    <property type="match status" value="1"/>
</dbReference>
<dbReference type="GO" id="GO:0022857">
    <property type="term" value="F:transmembrane transporter activity"/>
    <property type="evidence" value="ECO:0007669"/>
    <property type="project" value="UniProtKB-UniRule"/>
</dbReference>
<dbReference type="InterPro" id="IPR055348">
    <property type="entry name" value="DctQ"/>
</dbReference>
<evidence type="ECO:0000256" key="3">
    <source>
        <dbReference type="ARBA" id="ARBA00022475"/>
    </source>
</evidence>
<dbReference type="GO" id="GO:0005886">
    <property type="term" value="C:plasma membrane"/>
    <property type="evidence" value="ECO:0007669"/>
    <property type="project" value="UniProtKB-SubCell"/>
</dbReference>
<dbReference type="Proteomes" id="UP000183400">
    <property type="component" value="Unassembled WGS sequence"/>
</dbReference>
<evidence type="ECO:0000313" key="11">
    <source>
        <dbReference type="EMBL" id="SDW78359.1"/>
    </source>
</evidence>
<dbReference type="InterPro" id="IPR007387">
    <property type="entry name" value="TRAP_DctQ"/>
</dbReference>
<comment type="subcellular location">
    <subcellularLocation>
        <location evidence="1 9">Cell inner membrane</location>
        <topology evidence="1 9">Multi-pass membrane protein</topology>
    </subcellularLocation>
</comment>
<sequence>MADKHSFTDRIEETLIAGILGLMTTLTFANVVARYVFDSNILWALEMTVFLFAWLVLLGSSYAVKKHAHLGVDLVVNMVHGNARKRLALIAAAVCVAFSLLMLKGSWDYWANFANLPATEGRWFPLGFEQDYLEKGWYETNDIPMPGILAWMADTFNEGEAYEKIPRFLPYIVLPVSMALLLLRFVQATFSILNGKMDRLVASHEVEDELAEIEAQNAEVK</sequence>
<keyword evidence="7 9" id="KW-0472">Membrane</keyword>
<feature type="transmembrane region" description="Helical" evidence="9">
    <location>
        <begin position="43"/>
        <end position="64"/>
    </location>
</feature>
<dbReference type="AlphaFoldDB" id="A0A1H2WE96"/>
<dbReference type="PANTHER" id="PTHR35011:SF2">
    <property type="entry name" value="2,3-DIKETO-L-GULONATE TRAP TRANSPORTER SMALL PERMEASE PROTEIN YIAM"/>
    <property type="match status" value="1"/>
</dbReference>
<evidence type="ECO:0000256" key="7">
    <source>
        <dbReference type="ARBA" id="ARBA00023136"/>
    </source>
</evidence>
<proteinExistence type="inferred from homology"/>
<feature type="transmembrane region" description="Helical" evidence="9">
    <location>
        <begin position="87"/>
        <end position="107"/>
    </location>
</feature>
<evidence type="ECO:0000256" key="2">
    <source>
        <dbReference type="ARBA" id="ARBA00022448"/>
    </source>
</evidence>
<evidence type="ECO:0000256" key="5">
    <source>
        <dbReference type="ARBA" id="ARBA00022692"/>
    </source>
</evidence>
<dbReference type="PANTHER" id="PTHR35011">
    <property type="entry name" value="2,3-DIKETO-L-GULONATE TRAP TRANSPORTER SMALL PERMEASE PROTEIN YIAM"/>
    <property type="match status" value="1"/>
</dbReference>
<keyword evidence="2 9" id="KW-0813">Transport</keyword>
<dbReference type="EMBL" id="FNNP01000001">
    <property type="protein sequence ID" value="SDW78359.1"/>
    <property type="molecule type" value="Genomic_DNA"/>
</dbReference>
<protein>
    <recommendedName>
        <fullName evidence="9">TRAP transporter small permease protein</fullName>
    </recommendedName>
</protein>
<keyword evidence="6 9" id="KW-1133">Transmembrane helix</keyword>
<dbReference type="GO" id="GO:0015740">
    <property type="term" value="P:C4-dicarboxylate transport"/>
    <property type="evidence" value="ECO:0007669"/>
    <property type="project" value="TreeGrafter"/>
</dbReference>
<feature type="transmembrane region" description="Helical" evidence="9">
    <location>
        <begin position="14"/>
        <end position="37"/>
    </location>
</feature>
<organism evidence="11 12">
    <name type="scientific">Ruegeria halocynthiae</name>
    <dbReference type="NCBI Taxonomy" id="985054"/>
    <lineage>
        <taxon>Bacteria</taxon>
        <taxon>Pseudomonadati</taxon>
        <taxon>Pseudomonadota</taxon>
        <taxon>Alphaproteobacteria</taxon>
        <taxon>Rhodobacterales</taxon>
        <taxon>Roseobacteraceae</taxon>
        <taxon>Ruegeria</taxon>
    </lineage>
</organism>
<dbReference type="RefSeq" id="WP_074736070.1">
    <property type="nucleotide sequence ID" value="NZ_FNNP01000001.1"/>
</dbReference>
<evidence type="ECO:0000256" key="9">
    <source>
        <dbReference type="RuleBase" id="RU369079"/>
    </source>
</evidence>
<dbReference type="OrthoDB" id="7843639at2"/>
<feature type="domain" description="Tripartite ATP-independent periplasmic transporters DctQ component" evidence="10">
    <location>
        <begin position="23"/>
        <end position="111"/>
    </location>
</feature>
<comment type="subunit">
    <text evidence="9">The complex comprises the extracytoplasmic solute receptor protein and the two transmembrane proteins.</text>
</comment>
<gene>
    <name evidence="11" type="ORF">SAMN05444358_1011747</name>
</gene>
<reference evidence="12" key="1">
    <citation type="submission" date="2016-10" db="EMBL/GenBank/DDBJ databases">
        <authorList>
            <person name="Varghese N."/>
            <person name="Submissions S."/>
        </authorList>
    </citation>
    <scope>NUCLEOTIDE SEQUENCE [LARGE SCALE GENOMIC DNA]</scope>
    <source>
        <strain evidence="12">DSM 27839</strain>
    </source>
</reference>
<evidence type="ECO:0000256" key="8">
    <source>
        <dbReference type="ARBA" id="ARBA00038436"/>
    </source>
</evidence>
<keyword evidence="12" id="KW-1185">Reference proteome</keyword>
<evidence type="ECO:0000256" key="6">
    <source>
        <dbReference type="ARBA" id="ARBA00022989"/>
    </source>
</evidence>
<keyword evidence="5 9" id="KW-0812">Transmembrane</keyword>
<dbReference type="STRING" id="985054.SAMN05444358_1011747"/>
<accession>A0A1H2WE96</accession>
<comment type="function">
    <text evidence="9">Part of the tripartite ATP-independent periplasmic (TRAP) transport system.</text>
</comment>
<comment type="similarity">
    <text evidence="8 9">Belongs to the TRAP transporter small permease family.</text>
</comment>
<feature type="transmembrane region" description="Helical" evidence="9">
    <location>
        <begin position="168"/>
        <end position="186"/>
    </location>
</feature>
<evidence type="ECO:0000256" key="1">
    <source>
        <dbReference type="ARBA" id="ARBA00004429"/>
    </source>
</evidence>
<evidence type="ECO:0000256" key="4">
    <source>
        <dbReference type="ARBA" id="ARBA00022519"/>
    </source>
</evidence>
<keyword evidence="4 9" id="KW-0997">Cell inner membrane</keyword>
<evidence type="ECO:0000313" key="12">
    <source>
        <dbReference type="Proteomes" id="UP000183400"/>
    </source>
</evidence>
<keyword evidence="3" id="KW-1003">Cell membrane</keyword>
<name>A0A1H2WE96_9RHOB</name>
<evidence type="ECO:0000259" key="10">
    <source>
        <dbReference type="Pfam" id="PF04290"/>
    </source>
</evidence>